<dbReference type="Proteomes" id="UP000263273">
    <property type="component" value="Unassembled WGS sequence"/>
</dbReference>
<dbReference type="GO" id="GO:0051537">
    <property type="term" value="F:2 iron, 2 sulfur cluster binding"/>
    <property type="evidence" value="ECO:0007669"/>
    <property type="project" value="UniProtKB-KW"/>
</dbReference>
<keyword evidence="5 7" id="KW-0411">Iron-sulfur</keyword>
<comment type="cofactor">
    <cofactor evidence="7">
        <name>[2Fe-2S] cluster</name>
        <dbReference type="ChEBI" id="CHEBI:190135"/>
    </cofactor>
    <text evidence="7">Binds 1 [2Fe-2S] cluster.</text>
</comment>
<evidence type="ECO:0000256" key="4">
    <source>
        <dbReference type="ARBA" id="ARBA00023004"/>
    </source>
</evidence>
<organism evidence="8 9">
    <name type="scientific">Syntrophomonas wolfei</name>
    <dbReference type="NCBI Taxonomy" id="863"/>
    <lineage>
        <taxon>Bacteria</taxon>
        <taxon>Bacillati</taxon>
        <taxon>Bacillota</taxon>
        <taxon>Clostridia</taxon>
        <taxon>Eubacteriales</taxon>
        <taxon>Syntrophomonadaceae</taxon>
        <taxon>Syntrophomonas</taxon>
    </lineage>
</organism>
<dbReference type="EMBL" id="DNZF01000071">
    <property type="protein sequence ID" value="HBK52966.1"/>
    <property type="molecule type" value="Genomic_DNA"/>
</dbReference>
<protein>
    <submittedName>
        <fullName evidence="8">NAD(P)H-dependent oxidoreductase subunit E</fullName>
    </submittedName>
</protein>
<accession>A0A354YW88</accession>
<sequence>MSEQECEENIEGFRRIIYGFPGEKRYIIAIMHELSRCYRYLPRAALELTAEYVGVPFSQVYSMATFYRAFSLQPRGRVNFKVCDGTTCHIKGSNILLDEIYKNLGIGPGETTADREFSLETVNCIGACAIAPALLVNERVYPRVNAAALKEIIKEYRGGGDNDHHE</sequence>
<dbReference type="GO" id="GO:0046872">
    <property type="term" value="F:metal ion binding"/>
    <property type="evidence" value="ECO:0007669"/>
    <property type="project" value="UniProtKB-KW"/>
</dbReference>
<keyword evidence="4 7" id="KW-0408">Iron</keyword>
<keyword evidence="2 7" id="KW-0001">2Fe-2S</keyword>
<dbReference type="InterPro" id="IPR042128">
    <property type="entry name" value="NuoE_dom"/>
</dbReference>
<dbReference type="Pfam" id="PF01257">
    <property type="entry name" value="2Fe-2S_thioredx"/>
    <property type="match status" value="1"/>
</dbReference>
<proteinExistence type="inferred from homology"/>
<dbReference type="PIRSF" id="PIRSF000216">
    <property type="entry name" value="NADH_DH_24kDa"/>
    <property type="match status" value="1"/>
</dbReference>
<comment type="cofactor">
    <cofactor evidence="6">
        <name>[2Fe-2S] cluster</name>
        <dbReference type="ChEBI" id="CHEBI:190135"/>
    </cofactor>
</comment>
<keyword evidence="3 7" id="KW-0479">Metal-binding</keyword>
<dbReference type="STRING" id="378794.GCA_001570625_01848"/>
<dbReference type="RefSeq" id="WP_061214307.1">
    <property type="nucleotide sequence ID" value="NZ_DHSN01000093.1"/>
</dbReference>
<dbReference type="Gene3D" id="3.40.30.10">
    <property type="entry name" value="Glutaredoxin"/>
    <property type="match status" value="1"/>
</dbReference>
<dbReference type="PANTHER" id="PTHR43342">
    <property type="entry name" value="NADH-QUINONE OXIDOREDUCTASE, E SUBUNIT"/>
    <property type="match status" value="1"/>
</dbReference>
<feature type="binding site" evidence="7">
    <location>
        <position position="124"/>
    </location>
    <ligand>
        <name>[2Fe-2S] cluster</name>
        <dbReference type="ChEBI" id="CHEBI:190135"/>
    </ligand>
</feature>
<feature type="binding site" evidence="7">
    <location>
        <position position="83"/>
    </location>
    <ligand>
        <name>[2Fe-2S] cluster</name>
        <dbReference type="ChEBI" id="CHEBI:190135"/>
    </ligand>
</feature>
<dbReference type="CDD" id="cd03064">
    <property type="entry name" value="TRX_Fd_NuoE"/>
    <property type="match status" value="1"/>
</dbReference>
<name>A0A354YW88_9FIRM</name>
<feature type="binding site" evidence="7">
    <location>
        <position position="128"/>
    </location>
    <ligand>
        <name>[2Fe-2S] cluster</name>
        <dbReference type="ChEBI" id="CHEBI:190135"/>
    </ligand>
</feature>
<evidence type="ECO:0000256" key="1">
    <source>
        <dbReference type="ARBA" id="ARBA00010643"/>
    </source>
</evidence>
<evidence type="ECO:0000313" key="9">
    <source>
        <dbReference type="Proteomes" id="UP000263273"/>
    </source>
</evidence>
<evidence type="ECO:0000256" key="2">
    <source>
        <dbReference type="ARBA" id="ARBA00022714"/>
    </source>
</evidence>
<feature type="binding site" evidence="7">
    <location>
        <position position="88"/>
    </location>
    <ligand>
        <name>[2Fe-2S] cluster</name>
        <dbReference type="ChEBI" id="CHEBI:190135"/>
    </ligand>
</feature>
<dbReference type="PANTHER" id="PTHR43342:SF1">
    <property type="entry name" value="BIFURCATING [FEFE] HYDROGENASE GAMMA SUBUNIT"/>
    <property type="match status" value="1"/>
</dbReference>
<dbReference type="InterPro" id="IPR036249">
    <property type="entry name" value="Thioredoxin-like_sf"/>
</dbReference>
<reference evidence="8 9" key="1">
    <citation type="journal article" date="2018" name="Nat. Biotechnol.">
        <title>A standardized bacterial taxonomy based on genome phylogeny substantially revises the tree of life.</title>
        <authorList>
            <person name="Parks D.H."/>
            <person name="Chuvochina M."/>
            <person name="Waite D.W."/>
            <person name="Rinke C."/>
            <person name="Skarshewski A."/>
            <person name="Chaumeil P.A."/>
            <person name="Hugenholtz P."/>
        </authorList>
    </citation>
    <scope>NUCLEOTIDE SEQUENCE [LARGE SCALE GENOMIC DNA]</scope>
    <source>
        <strain evidence="8">UBA10948</strain>
    </source>
</reference>
<evidence type="ECO:0000256" key="7">
    <source>
        <dbReference type="PIRSR" id="PIRSR000216-1"/>
    </source>
</evidence>
<dbReference type="InterPro" id="IPR002023">
    <property type="entry name" value="NuoE-like"/>
</dbReference>
<dbReference type="AlphaFoldDB" id="A0A354YW88"/>
<dbReference type="Gene3D" id="1.10.10.1590">
    <property type="entry name" value="NADH-quinone oxidoreductase subunit E"/>
    <property type="match status" value="1"/>
</dbReference>
<dbReference type="GO" id="GO:0016491">
    <property type="term" value="F:oxidoreductase activity"/>
    <property type="evidence" value="ECO:0007669"/>
    <property type="project" value="InterPro"/>
</dbReference>
<gene>
    <name evidence="8" type="ORF">DDZ44_03375</name>
</gene>
<evidence type="ECO:0000256" key="3">
    <source>
        <dbReference type="ARBA" id="ARBA00022723"/>
    </source>
</evidence>
<dbReference type="InterPro" id="IPR041921">
    <property type="entry name" value="NuoE_N"/>
</dbReference>
<evidence type="ECO:0000256" key="6">
    <source>
        <dbReference type="ARBA" id="ARBA00034078"/>
    </source>
</evidence>
<dbReference type="SUPFAM" id="SSF52833">
    <property type="entry name" value="Thioredoxin-like"/>
    <property type="match status" value="1"/>
</dbReference>
<comment type="similarity">
    <text evidence="1">Belongs to the complex I 24 kDa subunit family.</text>
</comment>
<comment type="caution">
    <text evidence="8">The sequence shown here is derived from an EMBL/GenBank/DDBJ whole genome shotgun (WGS) entry which is preliminary data.</text>
</comment>
<evidence type="ECO:0000313" key="8">
    <source>
        <dbReference type="EMBL" id="HBK52966.1"/>
    </source>
</evidence>
<evidence type="ECO:0000256" key="5">
    <source>
        <dbReference type="ARBA" id="ARBA00023014"/>
    </source>
</evidence>
<dbReference type="InterPro" id="IPR028431">
    <property type="entry name" value="NADP_DH_HndA-like"/>
</dbReference>